<keyword evidence="2" id="KW-1133">Transmembrane helix</keyword>
<dbReference type="AlphaFoldDB" id="A0A133V5W7"/>
<feature type="domain" description="Doubled CXXCH motif" evidence="3">
    <location>
        <begin position="231"/>
        <end position="258"/>
    </location>
</feature>
<dbReference type="PANTHER" id="PTHR35038:SF8">
    <property type="entry name" value="C-TYPE POLYHEME CYTOCHROME OMCC"/>
    <property type="match status" value="1"/>
</dbReference>
<dbReference type="InterPro" id="IPR010177">
    <property type="entry name" value="Paired_CXXCH_1"/>
</dbReference>
<protein>
    <submittedName>
        <fullName evidence="5">Uncharacterized protein</fullName>
    </submittedName>
</protein>
<dbReference type="EMBL" id="LHXX01000040">
    <property type="protein sequence ID" value="KXB01786.1"/>
    <property type="molecule type" value="Genomic_DNA"/>
</dbReference>
<dbReference type="InterPro" id="IPR036280">
    <property type="entry name" value="Multihaem_cyt_sf"/>
</dbReference>
<name>A0A133V5W7_9EURY</name>
<evidence type="ECO:0000313" key="6">
    <source>
        <dbReference type="Proteomes" id="UP000070400"/>
    </source>
</evidence>
<evidence type="ECO:0000313" key="5">
    <source>
        <dbReference type="EMBL" id="KXB01786.1"/>
    </source>
</evidence>
<reference evidence="5 6" key="1">
    <citation type="journal article" date="2016" name="Sci. Rep.">
        <title>Metabolic traits of an uncultured archaeal lineage -MSBL1- from brine pools of the Red Sea.</title>
        <authorList>
            <person name="Mwirichia R."/>
            <person name="Alam I."/>
            <person name="Rashid M."/>
            <person name="Vinu M."/>
            <person name="Ba-Alawi W."/>
            <person name="Anthony Kamau A."/>
            <person name="Kamanda Ngugi D."/>
            <person name="Goker M."/>
            <person name="Klenk H.P."/>
            <person name="Bajic V."/>
            <person name="Stingl U."/>
        </authorList>
    </citation>
    <scope>NUCLEOTIDE SEQUENCE [LARGE SCALE GENOMIC DNA]</scope>
    <source>
        <strain evidence="5">SCGC-AAA261D19</strain>
    </source>
</reference>
<evidence type="ECO:0000256" key="2">
    <source>
        <dbReference type="SAM" id="Phobius"/>
    </source>
</evidence>
<dbReference type="SUPFAM" id="SSF48695">
    <property type="entry name" value="Multiheme cytochromes"/>
    <property type="match status" value="2"/>
</dbReference>
<sequence>MNFKVGTVALLVTISVSLILLISISPAQAQVANCSNCHTDYRAEGLKPSLCETCHDEPHSEWENSAHARSLEPAKYPFWQTSCEKCHVEKEIKENWGRTDIEENKVRTEPITCEICHAPPEGGYFEHFGAGPHGNEKPEVTLAPENLCGRCHTGSHHPTIGDWNEYAKENFNPEEEESHSEPTESYAMEDACVACKSAEGGIKNLEKPEIYDFNEEELPLAANVEEWRITCAVCHSPHEAELRTENVTQLCSNCHNSGEENLMAEKPVPAHHNQWEMIQGSIWMEGESHKKLNCSNCHMATREYDEEAGIPAVTGHSFDVNAELLGSENLAKEPKCVNCHVDLEATFESKESIIEDKIAEVESLKEETSSALSVENNPDLVSTYNEGLFYLSFVEHGKGIHNFGKASSFLDNSSSLLGSAKAGSKELQLEGAQSQLKETQKKLEGKYGISSVIIAVIVGLIVGGIAVWASRR</sequence>
<dbReference type="Pfam" id="PF09699">
    <property type="entry name" value="Paired_CXXCH_1"/>
    <property type="match status" value="1"/>
</dbReference>
<keyword evidence="1" id="KW-0732">Signal</keyword>
<dbReference type="InterPro" id="IPR051829">
    <property type="entry name" value="Multiheme_Cytochr_ET"/>
</dbReference>
<keyword evidence="6" id="KW-1185">Reference proteome</keyword>
<proteinExistence type="predicted"/>
<gene>
    <name evidence="5" type="ORF">AKJ43_03095</name>
</gene>
<evidence type="ECO:0000259" key="3">
    <source>
        <dbReference type="Pfam" id="PF09699"/>
    </source>
</evidence>
<dbReference type="PANTHER" id="PTHR35038">
    <property type="entry name" value="DISSIMILATORY SULFITE REDUCTASE SIRA"/>
    <property type="match status" value="1"/>
</dbReference>
<dbReference type="InterPro" id="IPR023155">
    <property type="entry name" value="Cyt_c-552/4"/>
</dbReference>
<keyword evidence="2" id="KW-0812">Transmembrane</keyword>
<feature type="domain" description="Cytochrome c-552/4" evidence="4">
    <location>
        <begin position="51"/>
        <end position="117"/>
    </location>
</feature>
<dbReference type="Pfam" id="PF13435">
    <property type="entry name" value="Cytochrome_C554"/>
    <property type="match status" value="1"/>
</dbReference>
<evidence type="ECO:0000259" key="4">
    <source>
        <dbReference type="Pfam" id="PF13435"/>
    </source>
</evidence>
<comment type="caution">
    <text evidence="5">The sequence shown here is derived from an EMBL/GenBank/DDBJ whole genome shotgun (WGS) entry which is preliminary data.</text>
</comment>
<dbReference type="Gene3D" id="1.10.1130.10">
    <property type="entry name" value="Flavocytochrome C3, Chain A"/>
    <property type="match status" value="2"/>
</dbReference>
<keyword evidence="2" id="KW-0472">Membrane</keyword>
<accession>A0A133V5W7</accession>
<evidence type="ECO:0000256" key="1">
    <source>
        <dbReference type="ARBA" id="ARBA00022729"/>
    </source>
</evidence>
<organism evidence="5 6">
    <name type="scientific">candidate division MSBL1 archaeon SCGC-AAA261D19</name>
    <dbReference type="NCBI Taxonomy" id="1698273"/>
    <lineage>
        <taxon>Archaea</taxon>
        <taxon>Methanobacteriati</taxon>
        <taxon>Methanobacteriota</taxon>
        <taxon>candidate division MSBL1</taxon>
    </lineage>
</organism>
<dbReference type="Proteomes" id="UP000070400">
    <property type="component" value="Unassembled WGS sequence"/>
</dbReference>
<feature type="transmembrane region" description="Helical" evidence="2">
    <location>
        <begin position="447"/>
        <end position="469"/>
    </location>
</feature>